<gene>
    <name evidence="1" type="ORF">GCM10010995_17140</name>
</gene>
<dbReference type="AlphaFoldDB" id="A0A8J2Z4X4"/>
<evidence type="ECO:0000313" key="2">
    <source>
        <dbReference type="Proteomes" id="UP000636949"/>
    </source>
</evidence>
<name>A0A8J2Z4X4_9GAMM</name>
<evidence type="ECO:0000313" key="1">
    <source>
        <dbReference type="EMBL" id="GGG00403.1"/>
    </source>
</evidence>
<reference evidence="1" key="2">
    <citation type="submission" date="2020-09" db="EMBL/GenBank/DDBJ databases">
        <authorList>
            <person name="Sun Q."/>
            <person name="Zhou Y."/>
        </authorList>
    </citation>
    <scope>NUCLEOTIDE SEQUENCE</scope>
    <source>
        <strain evidence="1">CGMCC 1.15758</strain>
    </source>
</reference>
<reference evidence="1" key="1">
    <citation type="journal article" date="2014" name="Int. J. Syst. Evol. Microbiol.">
        <title>Complete genome sequence of Corynebacterium casei LMG S-19264T (=DSM 44701T), isolated from a smear-ripened cheese.</title>
        <authorList>
            <consortium name="US DOE Joint Genome Institute (JGI-PGF)"/>
            <person name="Walter F."/>
            <person name="Albersmeier A."/>
            <person name="Kalinowski J."/>
            <person name="Ruckert C."/>
        </authorList>
    </citation>
    <scope>NUCLEOTIDE SEQUENCE</scope>
    <source>
        <strain evidence="1">CGMCC 1.15758</strain>
    </source>
</reference>
<keyword evidence="2" id="KW-1185">Reference proteome</keyword>
<dbReference type="Proteomes" id="UP000636949">
    <property type="component" value="Unassembled WGS sequence"/>
</dbReference>
<accession>A0A8J2Z4X4</accession>
<organism evidence="1 2">
    <name type="scientific">Cysteiniphilum litorale</name>
    <dbReference type="NCBI Taxonomy" id="2056700"/>
    <lineage>
        <taxon>Bacteria</taxon>
        <taxon>Pseudomonadati</taxon>
        <taxon>Pseudomonadota</taxon>
        <taxon>Gammaproteobacteria</taxon>
        <taxon>Thiotrichales</taxon>
        <taxon>Fastidiosibacteraceae</taxon>
        <taxon>Cysteiniphilum</taxon>
    </lineage>
</organism>
<protein>
    <submittedName>
        <fullName evidence="1">Uncharacterized protein</fullName>
    </submittedName>
</protein>
<comment type="caution">
    <text evidence="1">The sequence shown here is derived from an EMBL/GenBank/DDBJ whole genome shotgun (WGS) entry which is preliminary data.</text>
</comment>
<proteinExistence type="predicted"/>
<dbReference type="EMBL" id="BMJS01000019">
    <property type="protein sequence ID" value="GGG00403.1"/>
    <property type="molecule type" value="Genomic_DNA"/>
</dbReference>
<sequence>MDIRVEPEYDDLWSFSDLIRESKKYLIIFAYALKWRSRTLSAVEGCFPKKGFDYAQPTVAMMVSTRLSQQSHSDGFD</sequence>